<evidence type="ECO:0008006" key="4">
    <source>
        <dbReference type="Google" id="ProtNLM"/>
    </source>
</evidence>
<name>A0A1I1NNC2_9ACTN</name>
<dbReference type="OrthoDB" id="3535759at2"/>
<protein>
    <recommendedName>
        <fullName evidence="4">DUF4913 domain-containing protein</fullName>
    </recommendedName>
</protein>
<organism evidence="2 3">
    <name type="scientific">Nocardioides terrae</name>
    <dbReference type="NCBI Taxonomy" id="574651"/>
    <lineage>
        <taxon>Bacteria</taxon>
        <taxon>Bacillati</taxon>
        <taxon>Actinomycetota</taxon>
        <taxon>Actinomycetes</taxon>
        <taxon>Propionibacteriales</taxon>
        <taxon>Nocardioidaceae</taxon>
        <taxon>Nocardioides</taxon>
    </lineage>
</organism>
<dbReference type="RefSeq" id="WP_091126385.1">
    <property type="nucleotide sequence ID" value="NZ_FOLB01000017.1"/>
</dbReference>
<dbReference type="AlphaFoldDB" id="A0A1I1NNC2"/>
<dbReference type="STRING" id="574651.SAMN04487968_11724"/>
<sequence length="180" mass="20388">MSEAEGLPKQLLKQARTIARLQREVESLTVETNETVANLLARLEALEDAAIPLDGIPRVPTSWCWRTVGPTGAEVLWQELRDWVGWVRHRYPLARRIPICWKEHPELVEELTALWLAWQAAYTVLDAPLTAAVEWHDRWLPGLLYRVEHGPFAINCVTTHTPRPASAYEQNGTASVPVEA</sequence>
<keyword evidence="3" id="KW-1185">Reference proteome</keyword>
<gene>
    <name evidence="2" type="ORF">SAMN04487968_11724</name>
</gene>
<evidence type="ECO:0000313" key="2">
    <source>
        <dbReference type="EMBL" id="SFC96988.1"/>
    </source>
</evidence>
<keyword evidence="1" id="KW-0175">Coiled coil</keyword>
<reference evidence="2 3" key="1">
    <citation type="submission" date="2016-10" db="EMBL/GenBank/DDBJ databases">
        <authorList>
            <person name="de Groot N.N."/>
        </authorList>
    </citation>
    <scope>NUCLEOTIDE SEQUENCE [LARGE SCALE GENOMIC DNA]</scope>
    <source>
        <strain evidence="2 3">CGMCC 1.7056</strain>
    </source>
</reference>
<dbReference type="Proteomes" id="UP000198832">
    <property type="component" value="Unassembled WGS sequence"/>
</dbReference>
<accession>A0A1I1NNC2</accession>
<evidence type="ECO:0000313" key="3">
    <source>
        <dbReference type="Proteomes" id="UP000198832"/>
    </source>
</evidence>
<proteinExistence type="predicted"/>
<dbReference type="EMBL" id="FOLB01000017">
    <property type="protein sequence ID" value="SFC96988.1"/>
    <property type="molecule type" value="Genomic_DNA"/>
</dbReference>
<evidence type="ECO:0000256" key="1">
    <source>
        <dbReference type="SAM" id="Coils"/>
    </source>
</evidence>
<feature type="coiled-coil region" evidence="1">
    <location>
        <begin position="11"/>
        <end position="49"/>
    </location>
</feature>